<dbReference type="Gene3D" id="2.30.40.10">
    <property type="entry name" value="Urease, subunit C, domain 1"/>
    <property type="match status" value="1"/>
</dbReference>
<dbReference type="PANTHER" id="PTHR22642:SF2">
    <property type="entry name" value="PROTEIN LONG AFTER FAR-RED 3"/>
    <property type="match status" value="1"/>
</dbReference>
<comment type="caution">
    <text evidence="2">The sequence shown here is derived from an EMBL/GenBank/DDBJ whole genome shotgun (WGS) entry which is preliminary data.</text>
</comment>
<dbReference type="Proteomes" id="UP000646523">
    <property type="component" value="Unassembled WGS sequence"/>
</dbReference>
<dbReference type="InterPro" id="IPR033932">
    <property type="entry name" value="YtcJ-like"/>
</dbReference>
<evidence type="ECO:0000313" key="2">
    <source>
        <dbReference type="EMBL" id="GGO79047.1"/>
    </source>
</evidence>
<accession>A0A917ZB17</accession>
<dbReference type="Gene3D" id="3.20.20.140">
    <property type="entry name" value="Metal-dependent hydrolases"/>
    <property type="match status" value="1"/>
</dbReference>
<proteinExistence type="predicted"/>
<evidence type="ECO:0000313" key="3">
    <source>
        <dbReference type="Proteomes" id="UP000646523"/>
    </source>
</evidence>
<dbReference type="EMBL" id="BMNH01000027">
    <property type="protein sequence ID" value="GGO79047.1"/>
    <property type="molecule type" value="Genomic_DNA"/>
</dbReference>
<dbReference type="RefSeq" id="WP_189127788.1">
    <property type="nucleotide sequence ID" value="NZ_BMNH01000027.1"/>
</dbReference>
<protein>
    <submittedName>
        <fullName evidence="2">Amidohydrolase</fullName>
    </submittedName>
</protein>
<gene>
    <name evidence="2" type="ORF">GCM10012289_62450</name>
</gene>
<reference evidence="2" key="2">
    <citation type="submission" date="2020-09" db="EMBL/GenBank/DDBJ databases">
        <authorList>
            <person name="Sun Q."/>
            <person name="Zhou Y."/>
        </authorList>
    </citation>
    <scope>NUCLEOTIDE SEQUENCE</scope>
    <source>
        <strain evidence="2">CGMCC 4.7368</strain>
    </source>
</reference>
<dbReference type="AlphaFoldDB" id="A0A917ZB17"/>
<reference evidence="2" key="1">
    <citation type="journal article" date="2014" name="Int. J. Syst. Evol. Microbiol.">
        <title>Complete genome sequence of Corynebacterium casei LMG S-19264T (=DSM 44701T), isolated from a smear-ripened cheese.</title>
        <authorList>
            <consortium name="US DOE Joint Genome Institute (JGI-PGF)"/>
            <person name="Walter F."/>
            <person name="Albersmeier A."/>
            <person name="Kalinowski J."/>
            <person name="Ruckert C."/>
        </authorList>
    </citation>
    <scope>NUCLEOTIDE SEQUENCE</scope>
    <source>
        <strain evidence="2">CGMCC 4.7368</strain>
    </source>
</reference>
<dbReference type="Gene3D" id="3.10.310.70">
    <property type="match status" value="1"/>
</dbReference>
<dbReference type="InterPro" id="IPR011059">
    <property type="entry name" value="Metal-dep_hydrolase_composite"/>
</dbReference>
<organism evidence="2 3">
    <name type="scientific">Nonomuraea cavernae</name>
    <dbReference type="NCBI Taxonomy" id="2045107"/>
    <lineage>
        <taxon>Bacteria</taxon>
        <taxon>Bacillati</taxon>
        <taxon>Actinomycetota</taxon>
        <taxon>Actinomycetes</taxon>
        <taxon>Streptosporangiales</taxon>
        <taxon>Streptosporangiaceae</taxon>
        <taxon>Nonomuraea</taxon>
    </lineage>
</organism>
<dbReference type="SUPFAM" id="SSF51556">
    <property type="entry name" value="Metallo-dependent hydrolases"/>
    <property type="match status" value="1"/>
</dbReference>
<keyword evidence="3" id="KW-1185">Reference proteome</keyword>
<dbReference type="InterPro" id="IPR013108">
    <property type="entry name" value="Amidohydro_3"/>
</dbReference>
<dbReference type="GO" id="GO:0016810">
    <property type="term" value="F:hydrolase activity, acting on carbon-nitrogen (but not peptide) bonds"/>
    <property type="evidence" value="ECO:0007669"/>
    <property type="project" value="InterPro"/>
</dbReference>
<feature type="domain" description="Amidohydrolase 3" evidence="1">
    <location>
        <begin position="52"/>
        <end position="532"/>
    </location>
</feature>
<sequence>MDDETVLLTGAAVVSPEVAAGTADTVAVRGSRVAAVGTLEAVRAALTGARYEIVDLGGGCLTPGFVDPHNHLLATGETMSGVDAGYPAVRSIADLARAVGEAALAQPAGTWVRGSGMDVAKYPEGRLPTAADLDAVSPNHPVIVFHKSGHSAVVNSVALAMAGGATGTDPKGGYFDRDETGRARGYCVDAALDLVFPRAVDIGCHGPNFHFDATAEDLDHALEVGVRAYQAAGITTVCDPQVTRREMSTYLRARRAGRLGMRVVAMPLSSNLPALSEAGLSSGIGDDWFRIGAMKFYSDGALTSGTALFSGGYSNDALTRGQLFWQPGQLSELVADAMARGWQVGIHAQGDLGIEYALRAIEAGRGTGRHRIEHCGGPTPQQLGRIADLGVIPVNQPNFLTESGDELLATLGDRTHRLQPLRSELDRRILTVLSSDAFVSNYRPIRTIASAMGRQTESGTVIGADERLGFDDALRMHTLLPAEALGLDGVIGSITPGKYADLVHFTANLNDLRPAELATTTPNATMIAGHWVTGAPPKP</sequence>
<dbReference type="CDD" id="cd01300">
    <property type="entry name" value="YtcJ_like"/>
    <property type="match status" value="1"/>
</dbReference>
<dbReference type="Pfam" id="PF07969">
    <property type="entry name" value="Amidohydro_3"/>
    <property type="match status" value="1"/>
</dbReference>
<name>A0A917ZB17_9ACTN</name>
<dbReference type="InterPro" id="IPR032466">
    <property type="entry name" value="Metal_Hydrolase"/>
</dbReference>
<evidence type="ECO:0000259" key="1">
    <source>
        <dbReference type="Pfam" id="PF07969"/>
    </source>
</evidence>
<dbReference type="PANTHER" id="PTHR22642">
    <property type="entry name" value="IMIDAZOLONEPROPIONASE"/>
    <property type="match status" value="1"/>
</dbReference>
<dbReference type="SUPFAM" id="SSF51338">
    <property type="entry name" value="Composite domain of metallo-dependent hydrolases"/>
    <property type="match status" value="1"/>
</dbReference>